<dbReference type="Proteomes" id="UP001437256">
    <property type="component" value="Unassembled WGS sequence"/>
</dbReference>
<dbReference type="EMBL" id="JBBXMP010000036">
    <property type="protein sequence ID" value="KAL0066329.1"/>
    <property type="molecule type" value="Genomic_DNA"/>
</dbReference>
<evidence type="ECO:0000313" key="1">
    <source>
        <dbReference type="EMBL" id="KAL0066329.1"/>
    </source>
</evidence>
<protein>
    <submittedName>
        <fullName evidence="1">Uncharacterized protein</fullName>
    </submittedName>
</protein>
<name>A0ABR2ZZ41_9AGAR</name>
<gene>
    <name evidence="1" type="ORF">AAF712_006587</name>
</gene>
<proteinExistence type="predicted"/>
<reference evidence="1 2" key="1">
    <citation type="submission" date="2024-05" db="EMBL/GenBank/DDBJ databases">
        <title>A draft genome resource for the thread blight pathogen Marasmius tenuissimus strain MS-2.</title>
        <authorList>
            <person name="Yulfo-Soto G.E."/>
            <person name="Baruah I.K."/>
            <person name="Amoako-Attah I."/>
            <person name="Bukari Y."/>
            <person name="Meinhardt L.W."/>
            <person name="Bailey B.A."/>
            <person name="Cohen S.P."/>
        </authorList>
    </citation>
    <scope>NUCLEOTIDE SEQUENCE [LARGE SCALE GENOMIC DNA]</scope>
    <source>
        <strain evidence="1 2">MS-2</strain>
    </source>
</reference>
<evidence type="ECO:0000313" key="2">
    <source>
        <dbReference type="Proteomes" id="UP001437256"/>
    </source>
</evidence>
<organism evidence="1 2">
    <name type="scientific">Marasmius tenuissimus</name>
    <dbReference type="NCBI Taxonomy" id="585030"/>
    <lineage>
        <taxon>Eukaryota</taxon>
        <taxon>Fungi</taxon>
        <taxon>Dikarya</taxon>
        <taxon>Basidiomycota</taxon>
        <taxon>Agaricomycotina</taxon>
        <taxon>Agaricomycetes</taxon>
        <taxon>Agaricomycetidae</taxon>
        <taxon>Agaricales</taxon>
        <taxon>Marasmiineae</taxon>
        <taxon>Marasmiaceae</taxon>
        <taxon>Marasmius</taxon>
    </lineage>
</organism>
<accession>A0ABR2ZZ41</accession>
<sequence>MAPPTKAQIADLTTRYIAYARNDSKIDNKLIRDIVTYYQSFGSGDWEFDMNKPVPACFQGISFICWKFSSVNNSANAVDAAALYRDLTTKNYNVWVTMTDQTKRENFKRDCCAFTDTETYKDYRDITWDKKVQRSDICEAAITVTSAMYGPGAQTEKSEALWNKRNANQNA</sequence>
<keyword evidence="2" id="KW-1185">Reference proteome</keyword>
<comment type="caution">
    <text evidence="1">The sequence shown here is derived from an EMBL/GenBank/DDBJ whole genome shotgun (WGS) entry which is preliminary data.</text>
</comment>